<evidence type="ECO:0000256" key="1">
    <source>
        <dbReference type="SAM" id="Phobius"/>
    </source>
</evidence>
<keyword evidence="1" id="KW-0472">Membrane</keyword>
<dbReference type="AlphaFoldDB" id="D6PC44"/>
<proteinExistence type="predicted"/>
<keyword evidence="1" id="KW-1133">Transmembrane helix</keyword>
<reference evidence="2" key="1">
    <citation type="journal article" date="2010" name="ISME J.">
        <title>Metagenome of the Mediterranean deep chlorophyll maximum studied by direct and fosmid library 454 pyrosequencing.</title>
        <authorList>
            <person name="Ghai R."/>
            <person name="Martin-Cuadrado A.B."/>
            <person name="Molto A.G."/>
            <person name="Heredia I.G."/>
            <person name="Cabrera R."/>
            <person name="Martin J."/>
            <person name="Verdu M."/>
            <person name="Deschamps P."/>
            <person name="Moreira D."/>
            <person name="Lopez-Garcia P."/>
            <person name="Mira A."/>
            <person name="Rodriguez-Valera F."/>
        </authorList>
    </citation>
    <scope>NUCLEOTIDE SEQUENCE</scope>
</reference>
<name>D6PC44_9ARCH</name>
<dbReference type="EMBL" id="GU942976">
    <property type="protein sequence ID" value="ADD93295.1"/>
    <property type="molecule type" value="Genomic_DNA"/>
</dbReference>
<feature type="transmembrane region" description="Helical" evidence="1">
    <location>
        <begin position="127"/>
        <end position="146"/>
    </location>
</feature>
<protein>
    <submittedName>
        <fullName evidence="2">Uncharacterized protein</fullName>
    </submittedName>
</protein>
<organism evidence="2">
    <name type="scientific">uncultured archaeon MedDCM-OCT-S09-C50</name>
    <dbReference type="NCBI Taxonomy" id="743102"/>
    <lineage>
        <taxon>Archaea</taxon>
        <taxon>environmental samples</taxon>
    </lineage>
</organism>
<accession>D6PC44</accession>
<keyword evidence="1" id="KW-0812">Transmembrane</keyword>
<sequence length="166" mass="17910">MDLVSTMENKSSQWQGLDNVSMANNTLQWSATSPGTVVIWALAPTPHENSGKIHPSVAYQRLTANASDGELALNTSTFVSNTSLVILLEQEGVRSLTVASLAPTGLMDLNDNSPGETTGPVSKSETYLPVLVGVFLALMLLPAFVAHRRLMKPKQTETTREIKSEE</sequence>
<evidence type="ECO:0000313" key="2">
    <source>
        <dbReference type="EMBL" id="ADD93295.1"/>
    </source>
</evidence>